<protein>
    <submittedName>
        <fullName evidence="2">Toluene tolerance protein</fullName>
    </submittedName>
</protein>
<sequence>MRTRRIRTLLVAGILLLAWPLASLGAEPSATQLVERTADKMLSTLENRRAEVERKPQLINELVDSILAPHFDFEQMTRLAVGRDWRTASPTQQQGLTDSFRDLLVRTYAKSIMKYSGQDIVYEAARPGTRSGTVVVPTEVRAPGSAPIPIDYYMLERGSSWMVYDVVIDGVSMISNYRSQFRTTIATSGINGLIEQLRAKTARGA</sequence>
<dbReference type="InterPro" id="IPR042245">
    <property type="entry name" value="Tgt2/MlaC_sf"/>
</dbReference>
<gene>
    <name evidence="2" type="ORF">CKO42_04350</name>
</gene>
<evidence type="ECO:0000256" key="1">
    <source>
        <dbReference type="SAM" id="SignalP"/>
    </source>
</evidence>
<feature type="chain" id="PRO_5040964117" evidence="1">
    <location>
        <begin position="26"/>
        <end position="205"/>
    </location>
</feature>
<feature type="signal peptide" evidence="1">
    <location>
        <begin position="1"/>
        <end position="25"/>
    </location>
</feature>
<accession>A0A9X0W697</accession>
<organism evidence="2 3">
    <name type="scientific">Lamprobacter modestohalophilus</name>
    <dbReference type="NCBI Taxonomy" id="1064514"/>
    <lineage>
        <taxon>Bacteria</taxon>
        <taxon>Pseudomonadati</taxon>
        <taxon>Pseudomonadota</taxon>
        <taxon>Gammaproteobacteria</taxon>
        <taxon>Chromatiales</taxon>
        <taxon>Chromatiaceae</taxon>
        <taxon>Lamprobacter</taxon>
    </lineage>
</organism>
<name>A0A9X0W697_9GAMM</name>
<dbReference type="EMBL" id="NRRY01000004">
    <property type="protein sequence ID" value="MBK1617695.1"/>
    <property type="molecule type" value="Genomic_DNA"/>
</dbReference>
<proteinExistence type="predicted"/>
<dbReference type="Proteomes" id="UP001138768">
    <property type="component" value="Unassembled WGS sequence"/>
</dbReference>
<dbReference type="PANTHER" id="PTHR36573">
    <property type="entry name" value="INTERMEMBRANE PHOSPHOLIPID TRANSPORT SYSTEM BINDING PROTEIN MLAC"/>
    <property type="match status" value="1"/>
</dbReference>
<dbReference type="Gene3D" id="3.10.450.710">
    <property type="entry name" value="Tgt2/MlaC"/>
    <property type="match status" value="1"/>
</dbReference>
<keyword evidence="3" id="KW-1185">Reference proteome</keyword>
<dbReference type="Pfam" id="PF05494">
    <property type="entry name" value="MlaC"/>
    <property type="match status" value="1"/>
</dbReference>
<comment type="caution">
    <text evidence="2">The sequence shown here is derived from an EMBL/GenBank/DDBJ whole genome shotgun (WGS) entry which is preliminary data.</text>
</comment>
<dbReference type="PANTHER" id="PTHR36573:SF1">
    <property type="entry name" value="INTERMEMBRANE PHOSPHOLIPID TRANSPORT SYSTEM BINDING PROTEIN MLAC"/>
    <property type="match status" value="1"/>
</dbReference>
<dbReference type="AlphaFoldDB" id="A0A9X0W697"/>
<dbReference type="InterPro" id="IPR008869">
    <property type="entry name" value="MlaC/ttg2D"/>
</dbReference>
<evidence type="ECO:0000313" key="3">
    <source>
        <dbReference type="Proteomes" id="UP001138768"/>
    </source>
</evidence>
<evidence type="ECO:0000313" key="2">
    <source>
        <dbReference type="EMBL" id="MBK1617695.1"/>
    </source>
</evidence>
<reference evidence="2 3" key="1">
    <citation type="journal article" date="2020" name="Microorganisms">
        <title>Osmotic Adaptation and Compatible Solute Biosynthesis of Phototrophic Bacteria as Revealed from Genome Analyses.</title>
        <authorList>
            <person name="Imhoff J.F."/>
            <person name="Rahn T."/>
            <person name="Kunzel S."/>
            <person name="Keller A."/>
            <person name="Neulinger S.C."/>
        </authorList>
    </citation>
    <scope>NUCLEOTIDE SEQUENCE [LARGE SCALE GENOMIC DNA]</scope>
    <source>
        <strain evidence="2 3">DSM 25653</strain>
    </source>
</reference>
<dbReference type="PIRSF" id="PIRSF004649">
    <property type="entry name" value="MlaC"/>
    <property type="match status" value="1"/>
</dbReference>
<keyword evidence="1" id="KW-0732">Signal</keyword>